<keyword evidence="6 9" id="KW-0687">Ribonucleoprotein</keyword>
<evidence type="ECO:0000256" key="9">
    <source>
        <dbReference type="HAMAP-Rule" id="MF_01326"/>
    </source>
</evidence>
<dbReference type="EMBL" id="VBAI01000168">
    <property type="protein sequence ID" value="TMJ09081.1"/>
    <property type="molecule type" value="Genomic_DNA"/>
</dbReference>
<gene>
    <name evidence="9" type="primary">rplX</name>
    <name evidence="12" type="ORF">E6G98_10615</name>
</gene>
<comment type="function">
    <text evidence="1 9">One of two assembly initiator proteins, it binds directly to the 5'-end of the 23S rRNA, where it nucleates assembly of the 50S subunit.</text>
</comment>
<evidence type="ECO:0000313" key="12">
    <source>
        <dbReference type="EMBL" id="TMJ09081.1"/>
    </source>
</evidence>
<proteinExistence type="inferred from homology"/>
<dbReference type="FunFam" id="2.30.30.30:FF:000004">
    <property type="entry name" value="50S ribosomal protein L24"/>
    <property type="match status" value="1"/>
</dbReference>
<feature type="domain" description="KOW" evidence="11">
    <location>
        <begin position="11"/>
        <end position="38"/>
    </location>
</feature>
<reference evidence="12 13" key="1">
    <citation type="journal article" date="2019" name="Nat. Microbiol.">
        <title>Mediterranean grassland soil C-N compound turnover is dependent on rainfall and depth, and is mediated by genomically divergent microorganisms.</title>
        <authorList>
            <person name="Diamond S."/>
            <person name="Andeer P.F."/>
            <person name="Li Z."/>
            <person name="Crits-Christoph A."/>
            <person name="Burstein D."/>
            <person name="Anantharaman K."/>
            <person name="Lane K.R."/>
            <person name="Thomas B.C."/>
            <person name="Pan C."/>
            <person name="Northen T.R."/>
            <person name="Banfield J.F."/>
        </authorList>
    </citation>
    <scope>NUCLEOTIDE SEQUENCE [LARGE SCALE GENOMIC DNA]</scope>
    <source>
        <strain evidence="12">NP_1</strain>
    </source>
</reference>
<evidence type="ECO:0000256" key="3">
    <source>
        <dbReference type="ARBA" id="ARBA00022730"/>
    </source>
</evidence>
<dbReference type="GO" id="GO:0019843">
    <property type="term" value="F:rRNA binding"/>
    <property type="evidence" value="ECO:0007669"/>
    <property type="project" value="UniProtKB-UniRule"/>
</dbReference>
<dbReference type="InterPro" id="IPR014722">
    <property type="entry name" value="Rib_uL2_dom2"/>
</dbReference>
<dbReference type="Proteomes" id="UP000315217">
    <property type="component" value="Unassembled WGS sequence"/>
</dbReference>
<evidence type="ECO:0000256" key="5">
    <source>
        <dbReference type="ARBA" id="ARBA00022980"/>
    </source>
</evidence>
<evidence type="ECO:0000256" key="4">
    <source>
        <dbReference type="ARBA" id="ARBA00022884"/>
    </source>
</evidence>
<dbReference type="PANTHER" id="PTHR12903">
    <property type="entry name" value="MITOCHONDRIAL RIBOSOMAL PROTEIN L24"/>
    <property type="match status" value="1"/>
</dbReference>
<dbReference type="NCBIfam" id="TIGR01079">
    <property type="entry name" value="rplX_bact"/>
    <property type="match status" value="1"/>
</dbReference>
<dbReference type="GO" id="GO:1990904">
    <property type="term" value="C:ribonucleoprotein complex"/>
    <property type="evidence" value="ECO:0007669"/>
    <property type="project" value="UniProtKB-KW"/>
</dbReference>
<comment type="caution">
    <text evidence="12">The sequence shown here is derived from an EMBL/GenBank/DDBJ whole genome shotgun (WGS) entry which is preliminary data.</text>
</comment>
<evidence type="ECO:0000256" key="6">
    <source>
        <dbReference type="ARBA" id="ARBA00023274"/>
    </source>
</evidence>
<dbReference type="InterPro" id="IPR005824">
    <property type="entry name" value="KOW"/>
</dbReference>
<evidence type="ECO:0000256" key="1">
    <source>
        <dbReference type="ARBA" id="ARBA00004072"/>
    </source>
</evidence>
<dbReference type="GO" id="GO:0003735">
    <property type="term" value="F:structural constituent of ribosome"/>
    <property type="evidence" value="ECO:0007669"/>
    <property type="project" value="InterPro"/>
</dbReference>
<dbReference type="InterPro" id="IPR003256">
    <property type="entry name" value="Ribosomal_uL24"/>
</dbReference>
<evidence type="ECO:0000256" key="8">
    <source>
        <dbReference type="ARBA" id="ARBA00058688"/>
    </source>
</evidence>
<accession>A0A537LM49</accession>
<dbReference type="HAMAP" id="MF_01326_B">
    <property type="entry name" value="Ribosomal_uL24_B"/>
    <property type="match status" value="1"/>
</dbReference>
<evidence type="ECO:0000256" key="10">
    <source>
        <dbReference type="RuleBase" id="RU003477"/>
    </source>
</evidence>
<dbReference type="InterPro" id="IPR005825">
    <property type="entry name" value="Ribosomal_uL24_CS"/>
</dbReference>
<name>A0A537LM49_9BACT</name>
<evidence type="ECO:0000256" key="2">
    <source>
        <dbReference type="ARBA" id="ARBA00010618"/>
    </source>
</evidence>
<comment type="function">
    <text evidence="8 9">One of the proteins that surrounds the polypeptide exit tunnel on the outside of the subunit.</text>
</comment>
<sequence length="113" mass="12455">MAVTIEREQVHVKKGDMVEVIAGRQRGKRGKVLKVLPKHGKVIIEGVNVVKRHTKPTQKMPQGGVVEKEAPVYSSRVMMVCPKCGRAARVGHGYLADGAKVRVCKRCGEQIEK</sequence>
<dbReference type="Gene3D" id="2.30.30.30">
    <property type="match status" value="1"/>
</dbReference>
<keyword evidence="4 9" id="KW-0694">RNA-binding</keyword>
<dbReference type="InterPro" id="IPR041988">
    <property type="entry name" value="Ribosomal_uL24_KOW"/>
</dbReference>
<protein>
    <recommendedName>
        <fullName evidence="7 9">Large ribosomal subunit protein uL24</fullName>
    </recommendedName>
</protein>
<keyword evidence="5 9" id="KW-0689">Ribosomal protein</keyword>
<dbReference type="InterPro" id="IPR057264">
    <property type="entry name" value="Ribosomal_uL24_C"/>
</dbReference>
<evidence type="ECO:0000259" key="11">
    <source>
        <dbReference type="SMART" id="SM00739"/>
    </source>
</evidence>
<dbReference type="GO" id="GO:0005840">
    <property type="term" value="C:ribosome"/>
    <property type="evidence" value="ECO:0007669"/>
    <property type="project" value="UniProtKB-KW"/>
</dbReference>
<comment type="similarity">
    <text evidence="2 9 10">Belongs to the universal ribosomal protein uL24 family.</text>
</comment>
<dbReference type="AlphaFoldDB" id="A0A537LM49"/>
<dbReference type="SMART" id="SM00739">
    <property type="entry name" value="KOW"/>
    <property type="match status" value="1"/>
</dbReference>
<evidence type="ECO:0000256" key="7">
    <source>
        <dbReference type="ARBA" id="ARBA00035206"/>
    </source>
</evidence>
<dbReference type="GO" id="GO:0006412">
    <property type="term" value="P:translation"/>
    <property type="evidence" value="ECO:0007669"/>
    <property type="project" value="UniProtKB-UniRule"/>
</dbReference>
<dbReference type="Pfam" id="PF17136">
    <property type="entry name" value="ribosomal_L24"/>
    <property type="match status" value="1"/>
</dbReference>
<comment type="subunit">
    <text evidence="9">Part of the 50S ribosomal subunit.</text>
</comment>
<dbReference type="CDD" id="cd06089">
    <property type="entry name" value="KOW_RPL26"/>
    <property type="match status" value="1"/>
</dbReference>
<dbReference type="InterPro" id="IPR008991">
    <property type="entry name" value="Translation_prot_SH3-like_sf"/>
</dbReference>
<dbReference type="SUPFAM" id="SSF50104">
    <property type="entry name" value="Translation proteins SH3-like domain"/>
    <property type="match status" value="1"/>
</dbReference>
<keyword evidence="3 9" id="KW-0699">rRNA-binding</keyword>
<dbReference type="PROSITE" id="PS01108">
    <property type="entry name" value="RIBOSOMAL_L24"/>
    <property type="match status" value="1"/>
</dbReference>
<organism evidence="12 13">
    <name type="scientific">Candidatus Segetimicrobium genomatis</name>
    <dbReference type="NCBI Taxonomy" id="2569760"/>
    <lineage>
        <taxon>Bacteria</taxon>
        <taxon>Bacillati</taxon>
        <taxon>Candidatus Sysuimicrobiota</taxon>
        <taxon>Candidatus Sysuimicrobiia</taxon>
        <taxon>Candidatus Sysuimicrobiales</taxon>
        <taxon>Candidatus Segetimicrobiaceae</taxon>
        <taxon>Candidatus Segetimicrobium</taxon>
    </lineage>
</organism>
<evidence type="ECO:0000313" key="13">
    <source>
        <dbReference type="Proteomes" id="UP000315217"/>
    </source>
</evidence>
<dbReference type="Pfam" id="PF00467">
    <property type="entry name" value="KOW"/>
    <property type="match status" value="1"/>
</dbReference>